<dbReference type="eggNOG" id="COG0513">
    <property type="taxonomic scope" value="Bacteria"/>
</dbReference>
<feature type="domain" description="Helicase ATP-binding" evidence="14">
    <location>
        <begin position="80"/>
        <end position="253"/>
    </location>
</feature>
<keyword evidence="5 12" id="KW-0347">Helicase</keyword>
<feature type="compositionally biased region" description="Polar residues" evidence="13">
    <location>
        <begin position="1"/>
        <end position="10"/>
    </location>
</feature>
<dbReference type="InterPro" id="IPR011545">
    <property type="entry name" value="DEAD/DEAH_box_helicase_dom"/>
</dbReference>
<dbReference type="CDD" id="cd00268">
    <property type="entry name" value="DEADc"/>
    <property type="match status" value="1"/>
</dbReference>
<evidence type="ECO:0000313" key="17">
    <source>
        <dbReference type="EMBL" id="ADO72634.1"/>
    </source>
</evidence>
<dbReference type="SUPFAM" id="SSF52540">
    <property type="entry name" value="P-loop containing nucleoside triphosphate hydrolases"/>
    <property type="match status" value="1"/>
</dbReference>
<dbReference type="KEGG" id="sur:STAUR_4856"/>
<dbReference type="InterPro" id="IPR027417">
    <property type="entry name" value="P-loop_NTPase"/>
</dbReference>
<comment type="similarity">
    <text evidence="8 12">Belongs to the DEAD box helicase family.</text>
</comment>
<evidence type="ECO:0000256" key="13">
    <source>
        <dbReference type="SAM" id="MobiDB-lite"/>
    </source>
</evidence>
<dbReference type="PANTHER" id="PTHR47959">
    <property type="entry name" value="ATP-DEPENDENT RNA HELICASE RHLE-RELATED"/>
    <property type="match status" value="1"/>
</dbReference>
<feature type="region of interest" description="Disordered" evidence="13">
    <location>
        <begin position="480"/>
        <end position="543"/>
    </location>
</feature>
<keyword evidence="18" id="KW-1185">Reference proteome</keyword>
<evidence type="ECO:0000256" key="8">
    <source>
        <dbReference type="ARBA" id="ARBA00038437"/>
    </source>
</evidence>
<feature type="short sequence motif" description="Q motif" evidence="11">
    <location>
        <begin position="49"/>
        <end position="77"/>
    </location>
</feature>
<evidence type="ECO:0000256" key="12">
    <source>
        <dbReference type="RuleBase" id="RU000492"/>
    </source>
</evidence>
<evidence type="ECO:0000313" key="18">
    <source>
        <dbReference type="Proteomes" id="UP000001351"/>
    </source>
</evidence>
<dbReference type="InterPro" id="IPR050079">
    <property type="entry name" value="DEAD_box_RNA_helicase"/>
</dbReference>
<feature type="compositionally biased region" description="Polar residues" evidence="13">
    <location>
        <begin position="36"/>
        <end position="46"/>
    </location>
</feature>
<evidence type="ECO:0000256" key="4">
    <source>
        <dbReference type="ARBA" id="ARBA00022801"/>
    </source>
</evidence>
<dbReference type="InterPro" id="IPR014014">
    <property type="entry name" value="RNA_helicase_DEAD_Q_motif"/>
</dbReference>
<evidence type="ECO:0000256" key="6">
    <source>
        <dbReference type="ARBA" id="ARBA00022840"/>
    </source>
</evidence>
<accession>E3FE31</accession>
<dbReference type="GO" id="GO:0042255">
    <property type="term" value="P:ribosome assembly"/>
    <property type="evidence" value="ECO:0007669"/>
    <property type="project" value="UniProtKB-ARBA"/>
</dbReference>
<dbReference type="FunFam" id="3.40.50.300:FF:000108">
    <property type="entry name" value="ATP-dependent RNA helicase RhlE"/>
    <property type="match status" value="1"/>
</dbReference>
<dbReference type="InterPro" id="IPR005580">
    <property type="entry name" value="DbpA/CsdA_RNA-bd_dom"/>
</dbReference>
<evidence type="ECO:0000259" key="15">
    <source>
        <dbReference type="PROSITE" id="PS51194"/>
    </source>
</evidence>
<dbReference type="InterPro" id="IPR000629">
    <property type="entry name" value="RNA-helicase_DEAD-box_CS"/>
</dbReference>
<evidence type="ECO:0000259" key="16">
    <source>
        <dbReference type="PROSITE" id="PS51195"/>
    </source>
</evidence>
<evidence type="ECO:0000256" key="7">
    <source>
        <dbReference type="ARBA" id="ARBA00023016"/>
    </source>
</evidence>
<evidence type="ECO:0000256" key="5">
    <source>
        <dbReference type="ARBA" id="ARBA00022806"/>
    </source>
</evidence>
<dbReference type="InterPro" id="IPR001650">
    <property type="entry name" value="Helicase_C-like"/>
</dbReference>
<evidence type="ECO:0000256" key="2">
    <source>
        <dbReference type="ARBA" id="ARBA00022490"/>
    </source>
</evidence>
<name>E3FE31_STIAD</name>
<dbReference type="Pfam" id="PF03880">
    <property type="entry name" value="DbpA"/>
    <property type="match status" value="1"/>
</dbReference>
<dbReference type="GO" id="GO:0003676">
    <property type="term" value="F:nucleic acid binding"/>
    <property type="evidence" value="ECO:0007669"/>
    <property type="project" value="InterPro"/>
</dbReference>
<dbReference type="HOGENOM" id="CLU_003041_21_1_7"/>
<evidence type="ECO:0000256" key="10">
    <source>
        <dbReference type="ARBA" id="ARBA00074363"/>
    </source>
</evidence>
<feature type="domain" description="Helicase C-terminal" evidence="15">
    <location>
        <begin position="283"/>
        <end position="428"/>
    </location>
</feature>
<evidence type="ECO:0000256" key="11">
    <source>
        <dbReference type="PROSITE-ProRule" id="PRU00552"/>
    </source>
</evidence>
<dbReference type="Pfam" id="PF25399">
    <property type="entry name" value="DeaD_dimer"/>
    <property type="match status" value="1"/>
</dbReference>
<dbReference type="InterPro" id="IPR012677">
    <property type="entry name" value="Nucleotide-bd_a/b_plait_sf"/>
</dbReference>
<dbReference type="RefSeq" id="WP_013376482.1">
    <property type="nucleotide sequence ID" value="NC_014623.1"/>
</dbReference>
<keyword evidence="6 12" id="KW-0067">ATP-binding</keyword>
<dbReference type="SMART" id="SM00487">
    <property type="entry name" value="DEXDc"/>
    <property type="match status" value="1"/>
</dbReference>
<protein>
    <recommendedName>
        <fullName evidence="10">DEAD-box ATP-dependent RNA helicase RhpA</fullName>
        <ecNumber evidence="1">3.6.4.13</ecNumber>
    </recommendedName>
</protein>
<keyword evidence="2" id="KW-0963">Cytoplasm</keyword>
<feature type="region of interest" description="Disordered" evidence="13">
    <location>
        <begin position="1"/>
        <end position="46"/>
    </location>
</feature>
<dbReference type="InterPro" id="IPR014001">
    <property type="entry name" value="Helicase_ATP-bd"/>
</dbReference>
<dbReference type="GO" id="GO:0009266">
    <property type="term" value="P:response to temperature stimulus"/>
    <property type="evidence" value="ECO:0007669"/>
    <property type="project" value="UniProtKB-ARBA"/>
</dbReference>
<proteinExistence type="inferred from homology"/>
<sequence>MGTVSNSTLPQEGMASRGEAGAGRCDFPPGGIDGATSPSTVKETSAADNTFESLGLLPPLVEALSALGYEEPTPIQRAALPPLLEGKDLLGIAATGTGKTAAFSLPLLQRITPGAHAPFTASALVLVPTRELAMQVAEAIHRYGQKLGISVVPLYGGQVISQQLRVLKRGVDVVVATPGRALDHLQRKTLKLEQVRVVVLDEADEMLDMGFAEDLEAILSSTPEKRQTALFSATLPPRIASIAERHLREPVRVRIAREKVESGELPRVRQTAYIVPRAFKVATLSRVLDVEAPTAAIVFCRTRTEVDELTLSLNGHGWRAHALHGGMSQEQRDRVIKQLKSHSADLLVATDVAARGLDISRLSHVVNFDVPNAPEAYVHRIGRTGRAGREGVAITLVEPREHRLLRNIEKLTGQRIEVATVPTVADLRAKRLEVTRASLREALVAGGLDSYRGLVEGLAAEFDVMEVAAAAVKLLQEARDEGHAQNEEEIPVVPPPSEKRGRTERPSRGAPPPERRGKAEAPPSERPRPPEKGAPRRGTSPDWDITRLYIGAGRRVGIRPADLVGAITGEAGLESSQVGAIQIADTFSLVEVPEAYANQIVTALRQATLRGRKVTVRRDRG</sequence>
<dbReference type="Proteomes" id="UP000001351">
    <property type="component" value="Chromosome"/>
</dbReference>
<dbReference type="GO" id="GO:0005524">
    <property type="term" value="F:ATP binding"/>
    <property type="evidence" value="ECO:0007669"/>
    <property type="project" value="UniProtKB-KW"/>
</dbReference>
<keyword evidence="7" id="KW-0346">Stress response</keyword>
<dbReference type="PROSITE" id="PS00039">
    <property type="entry name" value="DEAD_ATP_HELICASE"/>
    <property type="match status" value="1"/>
</dbReference>
<dbReference type="InterPro" id="IPR044742">
    <property type="entry name" value="DEAD/DEAH_RhlB"/>
</dbReference>
<organism evidence="17 18">
    <name type="scientific">Stigmatella aurantiaca (strain DW4/3-1)</name>
    <dbReference type="NCBI Taxonomy" id="378806"/>
    <lineage>
        <taxon>Bacteria</taxon>
        <taxon>Pseudomonadati</taxon>
        <taxon>Myxococcota</taxon>
        <taxon>Myxococcia</taxon>
        <taxon>Myxococcales</taxon>
        <taxon>Cystobacterineae</taxon>
        <taxon>Archangiaceae</taxon>
        <taxon>Stigmatella</taxon>
    </lineage>
</organism>
<dbReference type="EMBL" id="CP002271">
    <property type="protein sequence ID" value="ADO72634.1"/>
    <property type="molecule type" value="Genomic_DNA"/>
</dbReference>
<reference evidence="17 18" key="1">
    <citation type="journal article" date="2011" name="Mol. Biol. Evol.">
        <title>Comparative genomic analysis of fruiting body formation in Myxococcales.</title>
        <authorList>
            <person name="Huntley S."/>
            <person name="Hamann N."/>
            <person name="Wegener-Feldbrugge S."/>
            <person name="Treuner-Lange A."/>
            <person name="Kube M."/>
            <person name="Reinhardt R."/>
            <person name="Klages S."/>
            <person name="Muller R."/>
            <person name="Ronning C.M."/>
            <person name="Nierman W.C."/>
            <person name="Sogaard-Andersen L."/>
        </authorList>
    </citation>
    <scope>NUCLEOTIDE SEQUENCE [LARGE SCALE GENOMIC DNA]</scope>
    <source>
        <strain evidence="17 18">DW4/3-1</strain>
    </source>
</reference>
<dbReference type="PANTHER" id="PTHR47959:SF1">
    <property type="entry name" value="ATP-DEPENDENT RNA HELICASE DBPA"/>
    <property type="match status" value="1"/>
</dbReference>
<dbReference type="GO" id="GO:0016787">
    <property type="term" value="F:hydrolase activity"/>
    <property type="evidence" value="ECO:0007669"/>
    <property type="project" value="UniProtKB-KW"/>
</dbReference>
<dbReference type="Gene3D" id="3.40.50.300">
    <property type="entry name" value="P-loop containing nucleotide triphosphate hydrolases"/>
    <property type="match status" value="2"/>
</dbReference>
<comment type="catalytic activity">
    <reaction evidence="9">
        <text>ATP + H2O = ADP + phosphate + H(+)</text>
        <dbReference type="Rhea" id="RHEA:13065"/>
        <dbReference type="ChEBI" id="CHEBI:15377"/>
        <dbReference type="ChEBI" id="CHEBI:15378"/>
        <dbReference type="ChEBI" id="CHEBI:30616"/>
        <dbReference type="ChEBI" id="CHEBI:43474"/>
        <dbReference type="ChEBI" id="CHEBI:456216"/>
        <dbReference type="EC" id="3.6.4.13"/>
    </reaction>
</comment>
<evidence type="ECO:0000256" key="3">
    <source>
        <dbReference type="ARBA" id="ARBA00022741"/>
    </source>
</evidence>
<dbReference type="PROSITE" id="PS51194">
    <property type="entry name" value="HELICASE_CTER"/>
    <property type="match status" value="1"/>
</dbReference>
<feature type="domain" description="DEAD-box RNA helicase Q" evidence="16">
    <location>
        <begin position="49"/>
        <end position="77"/>
    </location>
</feature>
<dbReference type="CDD" id="cd12252">
    <property type="entry name" value="RRM_DbpA"/>
    <property type="match status" value="1"/>
</dbReference>
<dbReference type="Pfam" id="PF00271">
    <property type="entry name" value="Helicase_C"/>
    <property type="match status" value="1"/>
</dbReference>
<dbReference type="PROSITE" id="PS51192">
    <property type="entry name" value="HELICASE_ATP_BIND_1"/>
    <property type="match status" value="1"/>
</dbReference>
<evidence type="ECO:0000256" key="1">
    <source>
        <dbReference type="ARBA" id="ARBA00012552"/>
    </source>
</evidence>
<dbReference type="Gene3D" id="3.30.70.330">
    <property type="match status" value="1"/>
</dbReference>
<dbReference type="SMART" id="SM00490">
    <property type="entry name" value="HELICc"/>
    <property type="match status" value="1"/>
</dbReference>
<dbReference type="Pfam" id="PF00270">
    <property type="entry name" value="DEAD"/>
    <property type="match status" value="1"/>
</dbReference>
<dbReference type="STRING" id="378806.STAUR_4856"/>
<evidence type="ECO:0000259" key="14">
    <source>
        <dbReference type="PROSITE" id="PS51192"/>
    </source>
</evidence>
<gene>
    <name evidence="17" type="primary">deaD</name>
    <name evidence="17" type="ordered locus">STAUR_4856</name>
</gene>
<dbReference type="GO" id="GO:0003724">
    <property type="term" value="F:RNA helicase activity"/>
    <property type="evidence" value="ECO:0007669"/>
    <property type="project" value="UniProtKB-EC"/>
</dbReference>
<dbReference type="AlphaFoldDB" id="E3FE31"/>
<dbReference type="InterPro" id="IPR057325">
    <property type="entry name" value="DeaD_dimer"/>
</dbReference>
<dbReference type="GO" id="GO:0005829">
    <property type="term" value="C:cytosol"/>
    <property type="evidence" value="ECO:0007669"/>
    <property type="project" value="TreeGrafter"/>
</dbReference>
<dbReference type="EC" id="3.6.4.13" evidence="1"/>
<dbReference type="PROSITE" id="PS51195">
    <property type="entry name" value="Q_MOTIF"/>
    <property type="match status" value="1"/>
</dbReference>
<dbReference type="CDD" id="cd18787">
    <property type="entry name" value="SF2_C_DEAD"/>
    <property type="match status" value="1"/>
</dbReference>
<feature type="compositionally biased region" description="Basic and acidic residues" evidence="13">
    <location>
        <begin position="497"/>
        <end position="534"/>
    </location>
</feature>
<evidence type="ECO:0000256" key="9">
    <source>
        <dbReference type="ARBA" id="ARBA00047984"/>
    </source>
</evidence>
<keyword evidence="4 12" id="KW-0378">Hydrolase</keyword>
<keyword evidence="3 12" id="KW-0547">Nucleotide-binding</keyword>